<dbReference type="CDD" id="cd03808">
    <property type="entry name" value="GT4_CapM-like"/>
    <property type="match status" value="1"/>
</dbReference>
<dbReference type="Pfam" id="PF13579">
    <property type="entry name" value="Glyco_trans_4_4"/>
    <property type="match status" value="1"/>
</dbReference>
<dbReference type="RefSeq" id="WP_271349402.1">
    <property type="nucleotide sequence ID" value="NZ_JAQJZJ010000010.1"/>
</dbReference>
<keyword evidence="4" id="KW-1185">Reference proteome</keyword>
<dbReference type="Gene3D" id="3.40.50.2000">
    <property type="entry name" value="Glycogen Phosphorylase B"/>
    <property type="match status" value="2"/>
</dbReference>
<dbReference type="InterPro" id="IPR028098">
    <property type="entry name" value="Glyco_trans_4-like_N"/>
</dbReference>
<dbReference type="PANTHER" id="PTHR45947">
    <property type="entry name" value="SULFOQUINOVOSYL TRANSFERASE SQD2"/>
    <property type="match status" value="1"/>
</dbReference>
<dbReference type="PANTHER" id="PTHR45947:SF3">
    <property type="entry name" value="SULFOQUINOVOSYL TRANSFERASE SQD2"/>
    <property type="match status" value="1"/>
</dbReference>
<protein>
    <submittedName>
        <fullName evidence="3">Glycosyltransferase family 4 protein</fullName>
    </submittedName>
</protein>
<feature type="domain" description="Glycosyltransferase subfamily 4-like N-terminal" evidence="2">
    <location>
        <begin position="24"/>
        <end position="175"/>
    </location>
</feature>
<dbReference type="InterPro" id="IPR050194">
    <property type="entry name" value="Glycosyltransferase_grp1"/>
</dbReference>
<dbReference type="InterPro" id="IPR001296">
    <property type="entry name" value="Glyco_trans_1"/>
</dbReference>
<feature type="domain" description="Glycosyl transferase family 1" evidence="1">
    <location>
        <begin position="196"/>
        <end position="364"/>
    </location>
</feature>
<organism evidence="3 4">
    <name type="scientific">Pseudomonas aestuarii</name>
    <dbReference type="NCBI Taxonomy" id="3018340"/>
    <lineage>
        <taxon>Bacteria</taxon>
        <taxon>Pseudomonadati</taxon>
        <taxon>Pseudomonadota</taxon>
        <taxon>Gammaproteobacteria</taxon>
        <taxon>Pseudomonadales</taxon>
        <taxon>Pseudomonadaceae</taxon>
        <taxon>Pseudomonas</taxon>
    </lineage>
</organism>
<name>A0ABT4XJY4_9PSED</name>
<evidence type="ECO:0000313" key="3">
    <source>
        <dbReference type="EMBL" id="MDA7088503.1"/>
    </source>
</evidence>
<proteinExistence type="predicted"/>
<reference evidence="3 4" key="1">
    <citation type="submission" date="2023-01" db="EMBL/GenBank/DDBJ databases">
        <title>Pseudomonas SA3-5T sp. nov., isolated from tidal flat sediment.</title>
        <authorList>
            <person name="Kim H.S."/>
            <person name="Kim J.-S."/>
            <person name="Suh M.K."/>
            <person name="Eom M.K."/>
            <person name="Lee J.-S."/>
        </authorList>
    </citation>
    <scope>NUCLEOTIDE SEQUENCE [LARGE SCALE GENOMIC DNA]</scope>
    <source>
        <strain evidence="3 4">SA3-5</strain>
    </source>
</reference>
<evidence type="ECO:0000259" key="1">
    <source>
        <dbReference type="Pfam" id="PF00534"/>
    </source>
</evidence>
<sequence length="393" mass="42758">MNGAENKLHGIKVARVSTVAFFVETQLHAQISNIVQAGAQVTVVASEPALDREISGGRYVSIEIPRKIELFRDFSALLKLWFFFRRSDFDIVHSTTPKAGLLCCLAAKFAGVPVRLHTFTGQPWVGLTGVKRFLSKASDKLIARLNTHCYADSSSQKDFIVRSGIASPERIGVLGSGSLAGINLERFNPLRFSESDKEALKAKLGIASSASVLLFVGRLSREKGLAELLAAFQRIIAENVEAFLILLGPPETDIESFLGGLTDAVKEKIIMPGFSNEPERFMAIADILLLPSYREGFGTVVIEAAAMGVPAIGTDIYGLSDAIVAGKTGLLVPVKCIDELAAAIKTLLHDSGMRLEMSRNARERVEMEFSSLRVSGLVIDEYVDFLRASKRLQ</sequence>
<evidence type="ECO:0000259" key="2">
    <source>
        <dbReference type="Pfam" id="PF13579"/>
    </source>
</evidence>
<dbReference type="Pfam" id="PF00534">
    <property type="entry name" value="Glycos_transf_1"/>
    <property type="match status" value="1"/>
</dbReference>
<gene>
    <name evidence="3" type="ORF">PH586_19155</name>
</gene>
<dbReference type="Proteomes" id="UP001212042">
    <property type="component" value="Unassembled WGS sequence"/>
</dbReference>
<accession>A0ABT4XJY4</accession>
<comment type="caution">
    <text evidence="3">The sequence shown here is derived from an EMBL/GenBank/DDBJ whole genome shotgun (WGS) entry which is preliminary data.</text>
</comment>
<evidence type="ECO:0000313" key="4">
    <source>
        <dbReference type="Proteomes" id="UP001212042"/>
    </source>
</evidence>
<dbReference type="EMBL" id="JAQJZJ010000010">
    <property type="protein sequence ID" value="MDA7088503.1"/>
    <property type="molecule type" value="Genomic_DNA"/>
</dbReference>
<dbReference type="SUPFAM" id="SSF53756">
    <property type="entry name" value="UDP-Glycosyltransferase/glycogen phosphorylase"/>
    <property type="match status" value="1"/>
</dbReference>